<evidence type="ECO:0000313" key="2">
    <source>
        <dbReference type="Proteomes" id="UP000197138"/>
    </source>
</evidence>
<sequence length="95" mass="10817">MAMTTQPISSRRMDMSERTGGLVQLQGLEDLYGEDLWDVVISPQATARLSSDAVKKWKRLNAKAEFALKRSISHGLFNHTTRCKSAHEIWQTLDR</sequence>
<dbReference type="AlphaFoldDB" id="A0A218XGF4"/>
<comment type="caution">
    <text evidence="1">The sequence shown here is derived from an EMBL/GenBank/DDBJ whole genome shotgun (WGS) entry which is preliminary data.</text>
</comment>
<gene>
    <name evidence="1" type="ORF">CDL15_Pgr009294</name>
</gene>
<accession>A0A218XGF4</accession>
<protein>
    <submittedName>
        <fullName evidence="1">Uncharacterized protein</fullName>
    </submittedName>
</protein>
<dbReference type="Proteomes" id="UP000197138">
    <property type="component" value="Unassembled WGS sequence"/>
</dbReference>
<reference evidence="2" key="1">
    <citation type="journal article" date="2017" name="Plant J.">
        <title>The pomegranate (Punica granatum L.) genome and the genomics of punicalagin biosynthesis.</title>
        <authorList>
            <person name="Qin G."/>
            <person name="Xu C."/>
            <person name="Ming R."/>
            <person name="Tang H."/>
            <person name="Guyot R."/>
            <person name="Kramer E.M."/>
            <person name="Hu Y."/>
            <person name="Yi X."/>
            <person name="Qi Y."/>
            <person name="Xu X."/>
            <person name="Gao Z."/>
            <person name="Pan H."/>
            <person name="Jian J."/>
            <person name="Tian Y."/>
            <person name="Yue Z."/>
            <person name="Xu Y."/>
        </authorList>
    </citation>
    <scope>NUCLEOTIDE SEQUENCE [LARGE SCALE GENOMIC DNA]</scope>
    <source>
        <strain evidence="2">cv. Dabenzi</strain>
    </source>
</reference>
<dbReference type="Pfam" id="PF14223">
    <property type="entry name" value="Retrotran_gag_2"/>
    <property type="match status" value="1"/>
</dbReference>
<evidence type="ECO:0000313" key="1">
    <source>
        <dbReference type="EMBL" id="OWM84047.1"/>
    </source>
</evidence>
<dbReference type="EMBL" id="MTKT01001802">
    <property type="protein sequence ID" value="OWM84047.1"/>
    <property type="molecule type" value="Genomic_DNA"/>
</dbReference>
<organism evidence="1 2">
    <name type="scientific">Punica granatum</name>
    <name type="common">Pomegranate</name>
    <dbReference type="NCBI Taxonomy" id="22663"/>
    <lineage>
        <taxon>Eukaryota</taxon>
        <taxon>Viridiplantae</taxon>
        <taxon>Streptophyta</taxon>
        <taxon>Embryophyta</taxon>
        <taxon>Tracheophyta</taxon>
        <taxon>Spermatophyta</taxon>
        <taxon>Magnoliopsida</taxon>
        <taxon>eudicotyledons</taxon>
        <taxon>Gunneridae</taxon>
        <taxon>Pentapetalae</taxon>
        <taxon>rosids</taxon>
        <taxon>malvids</taxon>
        <taxon>Myrtales</taxon>
        <taxon>Lythraceae</taxon>
        <taxon>Punica</taxon>
    </lineage>
</organism>
<name>A0A218XGF4_PUNGR</name>
<proteinExistence type="predicted"/>